<dbReference type="AlphaFoldDB" id="A0A0V8EJB9"/>
<feature type="transmembrane region" description="Helical" evidence="1">
    <location>
        <begin position="163"/>
        <end position="181"/>
    </location>
</feature>
<evidence type="ECO:0000256" key="1">
    <source>
        <dbReference type="SAM" id="Phobius"/>
    </source>
</evidence>
<proteinExistence type="predicted"/>
<evidence type="ECO:0000313" key="2">
    <source>
        <dbReference type="EMBL" id="KSU25836.1"/>
    </source>
</evidence>
<feature type="transmembrane region" description="Helical" evidence="1">
    <location>
        <begin position="187"/>
        <end position="209"/>
    </location>
</feature>
<dbReference type="EMBL" id="LKLW01000113">
    <property type="protein sequence ID" value="KSU25836.1"/>
    <property type="molecule type" value="Genomic_DNA"/>
</dbReference>
<keyword evidence="1" id="KW-1133">Transmembrane helix</keyword>
<dbReference type="Pfam" id="PF04854">
    <property type="entry name" value="DUF624"/>
    <property type="match status" value="1"/>
</dbReference>
<sequence>MLTDLSEVGDEIMGKLLNIDSSVMRIMALLADLVILNTLFILTSLPLITIGASLCALQTSLQKILHQNRGSVIKNYFKSFSLNFRQATIFFIILSLLTFILFYDFRLVSYLPLLLSFLMRTAAFILCVFIALASVYGFSYIGRYKNSLKKTVYNILLLSIQNWFQSFFLLIFNGFIIYFSFTSPQALLTMIYFLTFGGFSVINLVNSIMIKQVFDRIERVTH</sequence>
<dbReference type="Proteomes" id="UP000052991">
    <property type="component" value="Unassembled WGS sequence"/>
</dbReference>
<gene>
    <name evidence="2" type="ORF">N42_1878</name>
</gene>
<accession>A0A0V8EJB9</accession>
<keyword evidence="1" id="KW-0472">Membrane</keyword>
<protein>
    <submittedName>
        <fullName evidence="2">4-hydroxybenzoate polyprenyltransferase and related prenyltransferase</fullName>
    </submittedName>
</protein>
<dbReference type="PATRIC" id="fig|1360.116.peg.2300"/>
<comment type="caution">
    <text evidence="2">The sequence shown here is derived from an EMBL/GenBank/DDBJ whole genome shotgun (WGS) entry which is preliminary data.</text>
</comment>
<keyword evidence="1" id="KW-0812">Transmembrane</keyword>
<dbReference type="GO" id="GO:0016740">
    <property type="term" value="F:transferase activity"/>
    <property type="evidence" value="ECO:0007669"/>
    <property type="project" value="UniProtKB-KW"/>
</dbReference>
<dbReference type="InterPro" id="IPR006938">
    <property type="entry name" value="DUF624"/>
</dbReference>
<feature type="transmembrane region" description="Helical" evidence="1">
    <location>
        <begin position="123"/>
        <end position="142"/>
    </location>
</feature>
<reference evidence="3" key="1">
    <citation type="submission" date="2015-10" db="EMBL/GenBank/DDBJ databases">
        <title>Draft Genome Sequences of 11 Lactococcus lactis subspecies cremoris strains.</title>
        <authorList>
            <person name="Wels M."/>
            <person name="Backus L."/>
            <person name="Boekhorst J."/>
            <person name="Dijkstra A."/>
            <person name="Beerthuizen M."/>
            <person name="Kelly W."/>
            <person name="Siezen R."/>
            <person name="Bachmann H."/>
            <person name="Van Hijum S."/>
        </authorList>
    </citation>
    <scope>NUCLEOTIDE SEQUENCE [LARGE SCALE GENOMIC DNA]</scope>
    <source>
        <strain evidence="3">N42</strain>
    </source>
</reference>
<name>A0A0V8EJB9_LACLL</name>
<feature type="transmembrane region" description="Helical" evidence="1">
    <location>
        <begin position="82"/>
        <end position="103"/>
    </location>
</feature>
<keyword evidence="2" id="KW-0808">Transferase</keyword>
<evidence type="ECO:0000313" key="3">
    <source>
        <dbReference type="Proteomes" id="UP000052991"/>
    </source>
</evidence>
<feature type="transmembrane region" description="Helical" evidence="1">
    <location>
        <begin position="34"/>
        <end position="61"/>
    </location>
</feature>
<organism evidence="2 3">
    <name type="scientific">Lactococcus lactis subsp. lactis</name>
    <name type="common">Streptococcus lactis</name>
    <dbReference type="NCBI Taxonomy" id="1360"/>
    <lineage>
        <taxon>Bacteria</taxon>
        <taxon>Bacillati</taxon>
        <taxon>Bacillota</taxon>
        <taxon>Bacilli</taxon>
        <taxon>Lactobacillales</taxon>
        <taxon>Streptococcaceae</taxon>
        <taxon>Lactococcus</taxon>
    </lineage>
</organism>